<accession>A0A2M7VE14</accession>
<dbReference type="AlphaFoldDB" id="A0A2M7VE14"/>
<dbReference type="Proteomes" id="UP000230405">
    <property type="component" value="Unassembled WGS sequence"/>
</dbReference>
<dbReference type="Pfam" id="PF13517">
    <property type="entry name" value="FG-GAP_3"/>
    <property type="match status" value="1"/>
</dbReference>
<dbReference type="Pfam" id="PF14885">
    <property type="entry name" value="GHL15"/>
    <property type="match status" value="1"/>
</dbReference>
<evidence type="ECO:0000313" key="3">
    <source>
        <dbReference type="Proteomes" id="UP000230405"/>
    </source>
</evidence>
<reference evidence="3" key="1">
    <citation type="submission" date="2017-09" db="EMBL/GenBank/DDBJ databases">
        <title>Depth-based differentiation of microbial function through sediment-hosted aquifers and enrichment of novel symbionts in the deep terrestrial subsurface.</title>
        <authorList>
            <person name="Probst A.J."/>
            <person name="Ladd B."/>
            <person name="Jarett J.K."/>
            <person name="Geller-Mcgrath D.E."/>
            <person name="Sieber C.M.K."/>
            <person name="Emerson J.B."/>
            <person name="Anantharaman K."/>
            <person name="Thomas B.C."/>
            <person name="Malmstrom R."/>
            <person name="Stieglmeier M."/>
            <person name="Klingl A."/>
            <person name="Woyke T."/>
            <person name="Ryan C.M."/>
            <person name="Banfield J.F."/>
        </authorList>
    </citation>
    <scope>NUCLEOTIDE SEQUENCE [LARGE SCALE GENOMIC DNA]</scope>
</reference>
<dbReference type="InterPro" id="IPR029455">
    <property type="entry name" value="GHL15"/>
</dbReference>
<evidence type="ECO:0000313" key="2">
    <source>
        <dbReference type="EMBL" id="PIZ98703.1"/>
    </source>
</evidence>
<proteinExistence type="predicted"/>
<comment type="caution">
    <text evidence="2">The sequence shown here is derived from an EMBL/GenBank/DDBJ whole genome shotgun (WGS) entry which is preliminary data.</text>
</comment>
<dbReference type="Gene3D" id="2.130.10.130">
    <property type="entry name" value="Integrin alpha, N-terminal"/>
    <property type="match status" value="1"/>
</dbReference>
<keyword evidence="1" id="KW-0732">Signal</keyword>
<gene>
    <name evidence="2" type="ORF">COX77_03730</name>
</gene>
<organism evidence="2 3">
    <name type="scientific">Candidatus Komeilibacteria bacterium CG_4_10_14_0_2_um_filter_37_10</name>
    <dbReference type="NCBI Taxonomy" id="1974470"/>
    <lineage>
        <taxon>Bacteria</taxon>
        <taxon>Candidatus Komeiliibacteriota</taxon>
    </lineage>
</organism>
<dbReference type="EMBL" id="PFPO01000072">
    <property type="protein sequence ID" value="PIZ98703.1"/>
    <property type="molecule type" value="Genomic_DNA"/>
</dbReference>
<name>A0A2M7VE14_9BACT</name>
<sequence>MKVYYNLIKYLLVIGLLLFCWPIFGQAQSSNGQLANYFLKWQINDQEAQQLAKWDLLIMDMQNQLTSREALLKIRQLNPDVKILAYLSANEVQKIHAQAQEGNPWRDFYDYVDNNNLWLYDSNGQRVSFWSAALMVNITDQRWTDFVGQYLANNILNSDLWDGVYVDGSFSGIKWLNPQLNITDQEWQAGMRKLLINIRQYLNNQQVIIVNSSSVYTDLVNGRMYESWPNVYGGSWSSNYRDVIKQQNIYQKPTTVVINSNANNQNKPTSYRLLRYGLSSALLLDSYYSFDYGDQDHASLWWYDEYDQNLGLATNSATAQNGDYSIWSRDYEQGLVLLNTSNQPQEYELDGEYEKINGQQDQRVNNGEIVNSVTLPSQDGLILLRRILEVNGTSFRNGSFITAYQSGGQEKRAGFFAYDKGIAGGYKIIKKDLNKDQQLERVITQQNWWQIMSGEKVLTDKIYPFTNKYQGSINMIVADINNDQQDEIITAQNQGGSTIKIYSYQTRKELKSWQAFDAKFKGGVNIAVGDIDHNGWPEIVATPSSAGGPQIKYFNDRGRLLRPGVMIGDAKYRGGLQIAVGDFDGNKSDDLLVMKKQGNKILMQILNNKNQVTSSWTQQSKSDIDLLASDIDHDGRTEILFGTRDVFTW</sequence>
<evidence type="ECO:0000256" key="1">
    <source>
        <dbReference type="ARBA" id="ARBA00022729"/>
    </source>
</evidence>
<dbReference type="SUPFAM" id="SSF69318">
    <property type="entry name" value="Integrin alpha N-terminal domain"/>
    <property type="match status" value="1"/>
</dbReference>
<protein>
    <submittedName>
        <fullName evidence="2">Uncharacterized protein</fullName>
    </submittedName>
</protein>
<dbReference type="PANTHER" id="PTHR44103:SF1">
    <property type="entry name" value="PROPROTEIN CONVERTASE P"/>
    <property type="match status" value="1"/>
</dbReference>
<dbReference type="PANTHER" id="PTHR44103">
    <property type="entry name" value="PROPROTEIN CONVERTASE P"/>
    <property type="match status" value="1"/>
</dbReference>
<dbReference type="InterPro" id="IPR013517">
    <property type="entry name" value="FG-GAP"/>
</dbReference>
<dbReference type="InterPro" id="IPR028994">
    <property type="entry name" value="Integrin_alpha_N"/>
</dbReference>